<dbReference type="Pfam" id="PF08660">
    <property type="entry name" value="Alg14"/>
    <property type="match status" value="1"/>
</dbReference>
<dbReference type="GO" id="GO:0004577">
    <property type="term" value="F:N-acetylglucosaminyldiphosphodolichol N-acetylglucosaminyltransferase activity"/>
    <property type="evidence" value="ECO:0007669"/>
    <property type="project" value="TreeGrafter"/>
</dbReference>
<evidence type="ECO:0000313" key="7">
    <source>
        <dbReference type="Proteomes" id="UP000216008"/>
    </source>
</evidence>
<dbReference type="SUPFAM" id="SSF53756">
    <property type="entry name" value="UDP-Glycosyltransferase/glycogen phosphorylase"/>
    <property type="match status" value="1"/>
</dbReference>
<keyword evidence="3" id="KW-0256">Endoplasmic reticulum</keyword>
<dbReference type="NCBIfam" id="NF041549">
    <property type="entry name" value="PssD"/>
    <property type="match status" value="1"/>
</dbReference>
<accession>A0A267M495</accession>
<name>A0A267M495_LACJH</name>
<dbReference type="AlphaFoldDB" id="A0A267M495"/>
<keyword evidence="2" id="KW-0812">Transmembrane</keyword>
<protein>
    <submittedName>
        <fullName evidence="6">Polysaccharide biosynthesis protein</fullName>
    </submittedName>
</protein>
<keyword evidence="5" id="KW-0472">Membrane</keyword>
<dbReference type="EMBL" id="NIBD01000041">
    <property type="protein sequence ID" value="PAB54429.1"/>
    <property type="molecule type" value="Genomic_DNA"/>
</dbReference>
<dbReference type="Gene3D" id="3.40.50.2000">
    <property type="entry name" value="Glycogen Phosphorylase B"/>
    <property type="match status" value="1"/>
</dbReference>
<proteinExistence type="predicted"/>
<evidence type="ECO:0000256" key="2">
    <source>
        <dbReference type="ARBA" id="ARBA00022692"/>
    </source>
</evidence>
<dbReference type="InterPro" id="IPR013969">
    <property type="entry name" value="Oligosacch_biosynth_Alg14"/>
</dbReference>
<dbReference type="PANTHER" id="PTHR12154">
    <property type="entry name" value="GLYCOSYL TRANSFERASE-RELATED"/>
    <property type="match status" value="1"/>
</dbReference>
<comment type="caution">
    <text evidence="6">The sequence shown here is derived from an EMBL/GenBank/DDBJ whole genome shotgun (WGS) entry which is preliminary data.</text>
</comment>
<keyword evidence="4" id="KW-1133">Transmembrane helix</keyword>
<organism evidence="6 7">
    <name type="scientific">Lactobacillus johnsonii</name>
    <dbReference type="NCBI Taxonomy" id="33959"/>
    <lineage>
        <taxon>Bacteria</taxon>
        <taxon>Bacillati</taxon>
        <taxon>Bacillota</taxon>
        <taxon>Bacilli</taxon>
        <taxon>Lactobacillales</taxon>
        <taxon>Lactobacillaceae</taxon>
        <taxon>Lactobacillus</taxon>
    </lineage>
</organism>
<evidence type="ECO:0000313" key="6">
    <source>
        <dbReference type="EMBL" id="PAB54429.1"/>
    </source>
</evidence>
<evidence type="ECO:0000256" key="3">
    <source>
        <dbReference type="ARBA" id="ARBA00022824"/>
    </source>
</evidence>
<reference evidence="6 7" key="1">
    <citation type="submission" date="2017-05" db="EMBL/GenBank/DDBJ databases">
        <title>Lactobacillus johnsonii from commercial turkeys.</title>
        <authorList>
            <person name="Johnson T.J."/>
            <person name="Youmans B."/>
        </authorList>
    </citation>
    <scope>NUCLEOTIDE SEQUENCE [LARGE SCALE GENOMIC DNA]</scope>
    <source>
        <strain evidence="6 7">UMNLJ114</strain>
    </source>
</reference>
<dbReference type="RefSeq" id="WP_095183004.1">
    <property type="nucleotide sequence ID" value="NZ_NIBD01000041.1"/>
</dbReference>
<comment type="subcellular location">
    <subcellularLocation>
        <location evidence="1">Endoplasmic reticulum membrane</location>
        <topology evidence="1">Single-pass membrane protein</topology>
    </subcellularLocation>
</comment>
<evidence type="ECO:0000256" key="5">
    <source>
        <dbReference type="ARBA" id="ARBA00023136"/>
    </source>
</evidence>
<sequence>MKILFTCSSGGHLTELLQLKKIIIQNESYLLTETNQLHNNLFKKVFRVQQINRKEKQFLLNFVKLFFKSRKIYKDINPEVIISTGALVTVPICIIAKLHHKKIIYIESFARIYNPSLTGKIMYRVADEFIVQWPELLRYYPKAKYFGGIF</sequence>
<dbReference type="Proteomes" id="UP000216008">
    <property type="component" value="Unassembled WGS sequence"/>
</dbReference>
<evidence type="ECO:0000256" key="4">
    <source>
        <dbReference type="ARBA" id="ARBA00022989"/>
    </source>
</evidence>
<gene>
    <name evidence="6" type="ORF">A3Q24_07805</name>
</gene>
<evidence type="ECO:0000256" key="1">
    <source>
        <dbReference type="ARBA" id="ARBA00004389"/>
    </source>
</evidence>
<dbReference type="GO" id="GO:0006488">
    <property type="term" value="P:dolichol-linked oligosaccharide biosynthetic process"/>
    <property type="evidence" value="ECO:0007669"/>
    <property type="project" value="InterPro"/>
</dbReference>
<dbReference type="PANTHER" id="PTHR12154:SF4">
    <property type="entry name" value="UDP-N-ACETYLGLUCOSAMINE TRANSFERASE SUBUNIT ALG14 HOMOLOG"/>
    <property type="match status" value="1"/>
</dbReference>